<dbReference type="Pfam" id="PF19279">
    <property type="entry name" value="YegS_C"/>
    <property type="match status" value="1"/>
</dbReference>
<name>A0ABP3G5P0_9ACTN</name>
<gene>
    <name evidence="2" type="ORF">GCM10010151_27410</name>
</gene>
<proteinExistence type="predicted"/>
<evidence type="ECO:0000313" key="3">
    <source>
        <dbReference type="Proteomes" id="UP001501822"/>
    </source>
</evidence>
<dbReference type="PANTHER" id="PTHR30492">
    <property type="entry name" value="METHYLGLYOXAL SYNTHASE"/>
    <property type="match status" value="1"/>
</dbReference>
<keyword evidence="3" id="KW-1185">Reference proteome</keyword>
<dbReference type="InterPro" id="IPR004363">
    <property type="entry name" value="Methylgl_synth"/>
</dbReference>
<dbReference type="PANTHER" id="PTHR30492:SF0">
    <property type="entry name" value="METHYLGLYOXAL SYNTHASE"/>
    <property type="match status" value="1"/>
</dbReference>
<dbReference type="SMART" id="SM00046">
    <property type="entry name" value="DAGKc"/>
    <property type="match status" value="1"/>
</dbReference>
<protein>
    <recommendedName>
        <fullName evidence="1">DAGKc domain-containing protein</fullName>
    </recommendedName>
</protein>
<dbReference type="InterPro" id="IPR001206">
    <property type="entry name" value="Diacylglycerol_kinase_cat_dom"/>
</dbReference>
<dbReference type="InterPro" id="IPR016064">
    <property type="entry name" value="NAD/diacylglycerol_kinase_sf"/>
</dbReference>
<dbReference type="SUPFAM" id="SSF111331">
    <property type="entry name" value="NAD kinase/diacylglycerol kinase-like"/>
    <property type="match status" value="1"/>
</dbReference>
<dbReference type="InterPro" id="IPR045540">
    <property type="entry name" value="YegS/DAGK_C"/>
</dbReference>
<dbReference type="InterPro" id="IPR017438">
    <property type="entry name" value="ATP-NAD_kinase_N"/>
</dbReference>
<comment type="caution">
    <text evidence="2">The sequence shown here is derived from an EMBL/GenBank/DDBJ whole genome shotgun (WGS) entry which is preliminary data.</text>
</comment>
<feature type="domain" description="DAGKc" evidence="1">
    <location>
        <begin position="12"/>
        <end position="141"/>
    </location>
</feature>
<dbReference type="RefSeq" id="WP_252807194.1">
    <property type="nucleotide sequence ID" value="NZ_BAAABM010000017.1"/>
</dbReference>
<dbReference type="InterPro" id="IPR005218">
    <property type="entry name" value="Diacylglycerol/lipid_kinase"/>
</dbReference>
<evidence type="ECO:0000313" key="2">
    <source>
        <dbReference type="EMBL" id="GAA0336289.1"/>
    </source>
</evidence>
<accession>A0ABP3G5P0</accession>
<dbReference type="Proteomes" id="UP001501822">
    <property type="component" value="Unassembled WGS sequence"/>
</dbReference>
<dbReference type="PROSITE" id="PS50146">
    <property type="entry name" value="DAGK"/>
    <property type="match status" value="1"/>
</dbReference>
<evidence type="ECO:0000259" key="1">
    <source>
        <dbReference type="PROSITE" id="PS50146"/>
    </source>
</evidence>
<dbReference type="EMBL" id="BAAABM010000017">
    <property type="protein sequence ID" value="GAA0336289.1"/>
    <property type="molecule type" value="Genomic_DNA"/>
</dbReference>
<dbReference type="Gene3D" id="2.60.200.40">
    <property type="match status" value="1"/>
</dbReference>
<organism evidence="2 3">
    <name type="scientific">Actinoallomurus spadix</name>
    <dbReference type="NCBI Taxonomy" id="79912"/>
    <lineage>
        <taxon>Bacteria</taxon>
        <taxon>Bacillati</taxon>
        <taxon>Actinomycetota</taxon>
        <taxon>Actinomycetes</taxon>
        <taxon>Streptosporangiales</taxon>
        <taxon>Thermomonosporaceae</taxon>
        <taxon>Actinoallomurus</taxon>
    </lineage>
</organism>
<sequence>MRSKADLTAAIRNGGPAVLVINARARTGAALLQHAPRRLTEQGIAVARVIDVRRPDRLPRALDEAVAEKPDLLIAAGGDGTLSTAGKRLADLDMALGVLPVGTTNNFARSIGWSGDLDGAFATLGSGKVADVDLGQAGPDTFTNMVSLGVSVQVAGRVPHRLKRHLGRSAYPLTALAALPGHRPFRARITAGDTELEFETHQLNIANGAFHGGRRIARDADIDDRLLLAYRFGTASRLHLIGSAVRHALTGAYLSMDDEPFLTTGDLHLETDPPLPLDVDGEIRGSTPVRIHIRPNALRVMVPQDFTDR</sequence>
<reference evidence="3" key="1">
    <citation type="journal article" date="2019" name="Int. J. Syst. Evol. Microbiol.">
        <title>The Global Catalogue of Microorganisms (GCM) 10K type strain sequencing project: providing services to taxonomists for standard genome sequencing and annotation.</title>
        <authorList>
            <consortium name="The Broad Institute Genomics Platform"/>
            <consortium name="The Broad Institute Genome Sequencing Center for Infectious Disease"/>
            <person name="Wu L."/>
            <person name="Ma J."/>
        </authorList>
    </citation>
    <scope>NUCLEOTIDE SEQUENCE [LARGE SCALE GENOMIC DNA]</scope>
    <source>
        <strain evidence="3">JCM 3146</strain>
    </source>
</reference>
<dbReference type="Gene3D" id="3.40.50.10330">
    <property type="entry name" value="Probable inorganic polyphosphate/atp-NAD kinase, domain 1"/>
    <property type="match status" value="1"/>
</dbReference>
<dbReference type="Pfam" id="PF00781">
    <property type="entry name" value="DAGK_cat"/>
    <property type="match status" value="1"/>
</dbReference>
<dbReference type="NCBIfam" id="TIGR00147">
    <property type="entry name" value="YegS/Rv2252/BmrU family lipid kinase"/>
    <property type="match status" value="1"/>
</dbReference>